<evidence type="ECO:0000256" key="2">
    <source>
        <dbReference type="ARBA" id="ARBA00022448"/>
    </source>
</evidence>
<sequence>MSEQIIMEILRKLKDEQKIILIVHHDLSKVERYFDQLLIFNKRLIASGKTKQVFQKHNLLAAYGAHIFISEEQENDY</sequence>
<keyword evidence="2" id="KW-0813">Transport</keyword>
<name>A0ABP3AU34_9LIST</name>
<organism evidence="3 4">
    <name type="scientific">Listeria floridensis FSL S10-1187</name>
    <dbReference type="NCBI Taxonomy" id="1265817"/>
    <lineage>
        <taxon>Bacteria</taxon>
        <taxon>Bacillati</taxon>
        <taxon>Bacillota</taxon>
        <taxon>Bacilli</taxon>
        <taxon>Bacillales</taxon>
        <taxon>Listeriaceae</taxon>
        <taxon>Listeria</taxon>
    </lineage>
</organism>
<dbReference type="PANTHER" id="PTHR42734">
    <property type="entry name" value="METAL TRANSPORT SYSTEM ATP-BINDING PROTEIN TM_0124-RELATED"/>
    <property type="match status" value="1"/>
</dbReference>
<dbReference type="Proteomes" id="UP000019249">
    <property type="component" value="Unassembled WGS sequence"/>
</dbReference>
<accession>A0ABP3AU34</accession>
<keyword evidence="3" id="KW-0067">ATP-binding</keyword>
<evidence type="ECO:0000313" key="4">
    <source>
        <dbReference type="Proteomes" id="UP000019249"/>
    </source>
</evidence>
<evidence type="ECO:0000256" key="1">
    <source>
        <dbReference type="ARBA" id="ARBA00005417"/>
    </source>
</evidence>
<dbReference type="InterPro" id="IPR050153">
    <property type="entry name" value="Metal_Ion_Import_ABC"/>
</dbReference>
<evidence type="ECO:0000313" key="3">
    <source>
        <dbReference type="EMBL" id="EUJ25720.1"/>
    </source>
</evidence>
<gene>
    <name evidence="3" type="ORF">MFLO_14893</name>
</gene>
<comment type="similarity">
    <text evidence="1">Belongs to the ABC transporter superfamily.</text>
</comment>
<dbReference type="InterPro" id="IPR027417">
    <property type="entry name" value="P-loop_NTPase"/>
</dbReference>
<dbReference type="RefSeq" id="WP_277619796.1">
    <property type="nucleotide sequence ID" value="NZ_AODF01000043.1"/>
</dbReference>
<protein>
    <submittedName>
        <fullName evidence="3">Manganese ABC transporter ATP-binding protein</fullName>
    </submittedName>
</protein>
<dbReference type="Gene3D" id="3.40.50.300">
    <property type="entry name" value="P-loop containing nucleotide triphosphate hydrolases"/>
    <property type="match status" value="1"/>
</dbReference>
<keyword evidence="3" id="KW-0547">Nucleotide-binding</keyword>
<dbReference type="SUPFAM" id="SSF52540">
    <property type="entry name" value="P-loop containing nucleoside triphosphate hydrolases"/>
    <property type="match status" value="1"/>
</dbReference>
<dbReference type="GO" id="GO:0005524">
    <property type="term" value="F:ATP binding"/>
    <property type="evidence" value="ECO:0007669"/>
    <property type="project" value="UniProtKB-KW"/>
</dbReference>
<reference evidence="3 4" key="1">
    <citation type="journal article" date="2014" name="Int. J. Syst. Evol. Microbiol.">
        <title>Listeria floridensis sp. nov., Listeria aquatica sp. nov., Listeria cornellensis sp. nov., Listeria riparia sp. nov. and Listeria grandensis sp. nov., from agricultural and natural environments.</title>
        <authorList>
            <person name="den Bakker H.C."/>
            <person name="Warchocki S."/>
            <person name="Wright E.M."/>
            <person name="Allred A.F."/>
            <person name="Ahlstrom C."/>
            <person name="Manuel C.S."/>
            <person name="Stasiewicz M.J."/>
            <person name="Burrell A."/>
            <person name="Roof S."/>
            <person name="Strawn L."/>
            <person name="Fortes E.D."/>
            <person name="Nightingale K.K."/>
            <person name="Kephart D."/>
            <person name="Wiedmann M."/>
        </authorList>
    </citation>
    <scope>NUCLEOTIDE SEQUENCE [LARGE SCALE GENOMIC DNA]</scope>
    <source>
        <strain evidence="3 4">FSL S10-1187</strain>
    </source>
</reference>
<keyword evidence="4" id="KW-1185">Reference proteome</keyword>
<comment type="caution">
    <text evidence="3">The sequence shown here is derived from an EMBL/GenBank/DDBJ whole genome shotgun (WGS) entry which is preliminary data.</text>
</comment>
<dbReference type="PANTHER" id="PTHR42734:SF5">
    <property type="entry name" value="IRON TRANSPORT SYSTEM ATP-BINDING PROTEIN HI_0361-RELATED"/>
    <property type="match status" value="1"/>
</dbReference>
<proteinExistence type="inferred from homology"/>
<dbReference type="EMBL" id="AODF01000043">
    <property type="protein sequence ID" value="EUJ25720.1"/>
    <property type="molecule type" value="Genomic_DNA"/>
</dbReference>